<comment type="subunit">
    <text evidence="5">Homodimer.</text>
</comment>
<dbReference type="GO" id="GO:0005507">
    <property type="term" value="F:copper ion binding"/>
    <property type="evidence" value="ECO:0007669"/>
    <property type="project" value="InterPro"/>
</dbReference>
<dbReference type="SUPFAM" id="SSF54416">
    <property type="entry name" value="Amine oxidase N-terminal region"/>
    <property type="match status" value="1"/>
</dbReference>
<gene>
    <name evidence="14" type="ORF">Ocin01_19918</name>
</gene>
<dbReference type="Pfam" id="PF01179">
    <property type="entry name" value="Cu_amine_oxid"/>
    <property type="match status" value="1"/>
</dbReference>
<dbReference type="InterPro" id="IPR016182">
    <property type="entry name" value="Cu_amine_oxidase_N-reg"/>
</dbReference>
<dbReference type="PANTHER" id="PTHR10638:SF86">
    <property type="entry name" value="COPPER AMINE OXIDASE 1-RELATED"/>
    <property type="match status" value="1"/>
</dbReference>
<comment type="cofactor">
    <cofactor evidence="1">
        <name>Cu cation</name>
        <dbReference type="ChEBI" id="CHEBI:23378"/>
    </cofactor>
</comment>
<dbReference type="STRING" id="48709.A0A1D2M1D3"/>
<dbReference type="OrthoDB" id="5379943at2759"/>
<dbReference type="Gene3D" id="3.10.450.40">
    <property type="match status" value="1"/>
</dbReference>
<keyword evidence="6 11" id="KW-0479">Metal-binding</keyword>
<comment type="caution">
    <text evidence="14">The sequence shown here is derived from an EMBL/GenBank/DDBJ whole genome shotgun (WGS) entry which is preliminary data.</text>
</comment>
<evidence type="ECO:0000256" key="10">
    <source>
        <dbReference type="ARBA" id="ARBA00023211"/>
    </source>
</evidence>
<dbReference type="Proteomes" id="UP000094527">
    <property type="component" value="Unassembled WGS sequence"/>
</dbReference>
<dbReference type="EMBL" id="LJIJ01007339">
    <property type="protein sequence ID" value="ODM86764.1"/>
    <property type="molecule type" value="Genomic_DNA"/>
</dbReference>
<evidence type="ECO:0000256" key="11">
    <source>
        <dbReference type="RuleBase" id="RU000672"/>
    </source>
</evidence>
<comment type="PTM">
    <text evidence="11">Topaquinone (TPQ) is generated by copper-dependent autoxidation of a specific tyrosyl residue.</text>
</comment>
<keyword evidence="7 11" id="KW-0801">TPQ</keyword>
<comment type="similarity">
    <text evidence="4 11">Belongs to the copper/topaquinone oxidase family.</text>
</comment>
<dbReference type="GO" id="GO:0048038">
    <property type="term" value="F:quinone binding"/>
    <property type="evidence" value="ECO:0007669"/>
    <property type="project" value="InterPro"/>
</dbReference>
<dbReference type="EC" id="1.4.3.-" evidence="11"/>
<dbReference type="InterPro" id="IPR015802">
    <property type="entry name" value="Cu_amine_oxidase_N3"/>
</dbReference>
<evidence type="ECO:0000313" key="15">
    <source>
        <dbReference type="Proteomes" id="UP000094527"/>
    </source>
</evidence>
<comment type="cofactor">
    <cofactor evidence="3">
        <name>Zn(2+)</name>
        <dbReference type="ChEBI" id="CHEBI:29105"/>
    </cofactor>
</comment>
<evidence type="ECO:0000256" key="7">
    <source>
        <dbReference type="ARBA" id="ARBA00022772"/>
    </source>
</evidence>
<evidence type="ECO:0000256" key="4">
    <source>
        <dbReference type="ARBA" id="ARBA00007983"/>
    </source>
</evidence>
<evidence type="ECO:0000256" key="2">
    <source>
        <dbReference type="ARBA" id="ARBA00001936"/>
    </source>
</evidence>
<keyword evidence="10" id="KW-0464">Manganese</keyword>
<dbReference type="Gene3D" id="2.70.98.20">
    <property type="entry name" value="Copper amine oxidase, catalytic domain"/>
    <property type="match status" value="1"/>
</dbReference>
<protein>
    <recommendedName>
        <fullName evidence="11">Amine oxidase</fullName>
        <ecNumber evidence="11">1.4.3.-</ecNumber>
    </recommendedName>
</protein>
<evidence type="ECO:0000313" key="14">
    <source>
        <dbReference type="EMBL" id="ODM86764.1"/>
    </source>
</evidence>
<evidence type="ECO:0000256" key="6">
    <source>
        <dbReference type="ARBA" id="ARBA00022723"/>
    </source>
</evidence>
<dbReference type="SUPFAM" id="SSF49998">
    <property type="entry name" value="Amine oxidase catalytic domain"/>
    <property type="match status" value="1"/>
</dbReference>
<dbReference type="InterPro" id="IPR015798">
    <property type="entry name" value="Cu_amine_oxidase_C"/>
</dbReference>
<evidence type="ECO:0000256" key="8">
    <source>
        <dbReference type="ARBA" id="ARBA00023002"/>
    </source>
</evidence>
<evidence type="ECO:0000256" key="5">
    <source>
        <dbReference type="ARBA" id="ARBA00011738"/>
    </source>
</evidence>
<comment type="cofactor">
    <cofactor evidence="2">
        <name>Mn(2+)</name>
        <dbReference type="ChEBI" id="CHEBI:29035"/>
    </cofactor>
</comment>
<keyword evidence="15" id="KW-1185">Reference proteome</keyword>
<dbReference type="Pfam" id="PF02728">
    <property type="entry name" value="Cu_amine_oxidN3"/>
    <property type="match status" value="1"/>
</dbReference>
<dbReference type="InterPro" id="IPR036460">
    <property type="entry name" value="Cu_amine_oxidase_C_sf"/>
</dbReference>
<evidence type="ECO:0000259" key="13">
    <source>
        <dbReference type="Pfam" id="PF02728"/>
    </source>
</evidence>
<proteinExistence type="inferred from homology"/>
<reference evidence="14 15" key="1">
    <citation type="journal article" date="2016" name="Genome Biol. Evol.">
        <title>Gene Family Evolution Reflects Adaptation to Soil Environmental Stressors in the Genome of the Collembolan Orchesella cincta.</title>
        <authorList>
            <person name="Faddeeva-Vakhrusheva A."/>
            <person name="Derks M.F."/>
            <person name="Anvar S.Y."/>
            <person name="Agamennone V."/>
            <person name="Suring W."/>
            <person name="Smit S."/>
            <person name="van Straalen N.M."/>
            <person name="Roelofs D."/>
        </authorList>
    </citation>
    <scope>NUCLEOTIDE SEQUENCE [LARGE SCALE GENOMIC DNA]</scope>
    <source>
        <tissue evidence="14">Mixed pool</tissue>
    </source>
</reference>
<accession>A0A1D2M1D3</accession>
<keyword evidence="8 11" id="KW-0560">Oxidoreductase</keyword>
<comment type="cofactor">
    <cofactor evidence="11">
        <name>Cu cation</name>
        <dbReference type="ChEBI" id="CHEBI:23378"/>
    </cofactor>
    <text evidence="11">Contains 1 topaquinone per subunit.</text>
</comment>
<dbReference type="GO" id="GO:0008131">
    <property type="term" value="F:primary methylamine oxidase activity"/>
    <property type="evidence" value="ECO:0007669"/>
    <property type="project" value="InterPro"/>
</dbReference>
<dbReference type="InterPro" id="IPR000269">
    <property type="entry name" value="Cu_amine_oxidase"/>
</dbReference>
<evidence type="ECO:0000256" key="1">
    <source>
        <dbReference type="ARBA" id="ARBA00001935"/>
    </source>
</evidence>
<name>A0A1D2M1D3_ORCCI</name>
<dbReference type="AlphaFoldDB" id="A0A1D2M1D3"/>
<evidence type="ECO:0000256" key="9">
    <source>
        <dbReference type="ARBA" id="ARBA00023008"/>
    </source>
</evidence>
<organism evidence="14 15">
    <name type="scientific">Orchesella cincta</name>
    <name type="common">Springtail</name>
    <name type="synonym">Podura cincta</name>
    <dbReference type="NCBI Taxonomy" id="48709"/>
    <lineage>
        <taxon>Eukaryota</taxon>
        <taxon>Metazoa</taxon>
        <taxon>Ecdysozoa</taxon>
        <taxon>Arthropoda</taxon>
        <taxon>Hexapoda</taxon>
        <taxon>Collembola</taxon>
        <taxon>Entomobryomorpha</taxon>
        <taxon>Entomobryoidea</taxon>
        <taxon>Orchesellidae</taxon>
        <taxon>Orchesellinae</taxon>
        <taxon>Orchesella</taxon>
    </lineage>
</organism>
<evidence type="ECO:0000259" key="12">
    <source>
        <dbReference type="Pfam" id="PF01179"/>
    </source>
</evidence>
<keyword evidence="9 11" id="KW-0186">Copper</keyword>
<sequence length="188" mass="21813">MRSYLCYAINWFSLEFYDILVSRSVGYIGDRPEYQGKRLIQIYLYGRKFPDDNEYAHPFDFGVVVDILEGKVFDIEELPTHEDFDANNKDGNIVPNETSNFHPDLRPVDSFRNDLKPVKLTQSGGASYSVTGNQISWQKYKMRIGFNGREGLVIHNVNYNDTGTVRPLFYRMSLAEVYSIWRSKTTIP</sequence>
<feature type="domain" description="Copper amine oxidase N3-terminal" evidence="13">
    <location>
        <begin position="21"/>
        <end position="77"/>
    </location>
</feature>
<dbReference type="PANTHER" id="PTHR10638">
    <property type="entry name" value="COPPER AMINE OXIDASE"/>
    <property type="match status" value="1"/>
</dbReference>
<dbReference type="GO" id="GO:0009308">
    <property type="term" value="P:amine metabolic process"/>
    <property type="evidence" value="ECO:0007669"/>
    <property type="project" value="UniProtKB-UniRule"/>
</dbReference>
<feature type="domain" description="Copper amine oxidase catalytic" evidence="12">
    <location>
        <begin position="119"/>
        <end position="181"/>
    </location>
</feature>
<evidence type="ECO:0000256" key="3">
    <source>
        <dbReference type="ARBA" id="ARBA00001947"/>
    </source>
</evidence>